<dbReference type="KEGG" id="dae:Dtox_3685"/>
<gene>
    <name evidence="2" type="ordered locus">Dtox_3685</name>
</gene>
<feature type="domain" description="HTH cro/C1-type" evidence="1">
    <location>
        <begin position="6"/>
        <end position="60"/>
    </location>
</feature>
<organism evidence="2 3">
    <name type="scientific">Desulfofarcimen acetoxidans (strain ATCC 49208 / DSM 771 / KCTC 5769 / VKM B-1644 / 5575)</name>
    <name type="common">Desulfotomaculum acetoxidans</name>
    <dbReference type="NCBI Taxonomy" id="485916"/>
    <lineage>
        <taxon>Bacteria</taxon>
        <taxon>Bacillati</taxon>
        <taxon>Bacillota</taxon>
        <taxon>Clostridia</taxon>
        <taxon>Eubacteriales</taxon>
        <taxon>Peptococcaceae</taxon>
        <taxon>Desulfofarcimen</taxon>
    </lineage>
</organism>
<dbReference type="InterPro" id="IPR010982">
    <property type="entry name" value="Lambda_DNA-bd_dom_sf"/>
</dbReference>
<accession>C8VWN0</accession>
<dbReference type="EMBL" id="CP001720">
    <property type="protein sequence ID" value="ACV64394.1"/>
    <property type="molecule type" value="Genomic_DNA"/>
</dbReference>
<sequence length="90" mass="10083">MVHENVEKIREAKGVTRTYLANRLKLSLQGYRHIMLGNTRLDVERLKVIASALSVEPAVFFDDELTKSVIDAINKSVSMPILNLTGTEGR</sequence>
<dbReference type="SMART" id="SM00530">
    <property type="entry name" value="HTH_XRE"/>
    <property type="match status" value="1"/>
</dbReference>
<dbReference type="OrthoDB" id="9781544at2"/>
<dbReference type="GO" id="GO:0003677">
    <property type="term" value="F:DNA binding"/>
    <property type="evidence" value="ECO:0007669"/>
    <property type="project" value="InterPro"/>
</dbReference>
<evidence type="ECO:0000313" key="2">
    <source>
        <dbReference type="EMBL" id="ACV64394.1"/>
    </source>
</evidence>
<proteinExistence type="predicted"/>
<name>C8VWN0_DESAS</name>
<dbReference type="InterPro" id="IPR001387">
    <property type="entry name" value="Cro/C1-type_HTH"/>
</dbReference>
<dbReference type="AlphaFoldDB" id="C8VWN0"/>
<dbReference type="SUPFAM" id="SSF47413">
    <property type="entry name" value="lambda repressor-like DNA-binding domains"/>
    <property type="match status" value="1"/>
</dbReference>
<dbReference type="STRING" id="485916.Dtox_3685"/>
<evidence type="ECO:0000313" key="3">
    <source>
        <dbReference type="Proteomes" id="UP000002217"/>
    </source>
</evidence>
<protein>
    <submittedName>
        <fullName evidence="2">Helix-turn-helix domain protein</fullName>
    </submittedName>
</protein>
<dbReference type="Gene3D" id="1.10.260.40">
    <property type="entry name" value="lambda repressor-like DNA-binding domains"/>
    <property type="match status" value="1"/>
</dbReference>
<dbReference type="PROSITE" id="PS50943">
    <property type="entry name" value="HTH_CROC1"/>
    <property type="match status" value="1"/>
</dbReference>
<dbReference type="Pfam" id="PF01381">
    <property type="entry name" value="HTH_3"/>
    <property type="match status" value="1"/>
</dbReference>
<keyword evidence="3" id="KW-1185">Reference proteome</keyword>
<reference evidence="2 3" key="1">
    <citation type="journal article" date="2009" name="Stand. Genomic Sci.">
        <title>Complete genome sequence of Desulfotomaculum acetoxidans type strain (5575).</title>
        <authorList>
            <person name="Spring S."/>
            <person name="Lapidus A."/>
            <person name="Schroder M."/>
            <person name="Gleim D."/>
            <person name="Sims D."/>
            <person name="Meincke L."/>
            <person name="Glavina Del Rio T."/>
            <person name="Tice H."/>
            <person name="Copeland A."/>
            <person name="Cheng J.F."/>
            <person name="Lucas S."/>
            <person name="Chen F."/>
            <person name="Nolan M."/>
            <person name="Bruce D."/>
            <person name="Goodwin L."/>
            <person name="Pitluck S."/>
            <person name="Ivanova N."/>
            <person name="Mavromatis K."/>
            <person name="Mikhailova N."/>
            <person name="Pati A."/>
            <person name="Chen A."/>
            <person name="Palaniappan K."/>
            <person name="Land M."/>
            <person name="Hauser L."/>
            <person name="Chang Y.J."/>
            <person name="Jeffries C.D."/>
            <person name="Chain P."/>
            <person name="Saunders E."/>
            <person name="Brettin T."/>
            <person name="Detter J.C."/>
            <person name="Goker M."/>
            <person name="Bristow J."/>
            <person name="Eisen J.A."/>
            <person name="Markowitz V."/>
            <person name="Hugenholtz P."/>
            <person name="Kyrpides N.C."/>
            <person name="Klenk H.P."/>
            <person name="Han C."/>
        </authorList>
    </citation>
    <scope>NUCLEOTIDE SEQUENCE [LARGE SCALE GENOMIC DNA]</scope>
    <source>
        <strain evidence="3">ATCC 49208 / DSM 771 / VKM B-1644</strain>
    </source>
</reference>
<dbReference type="Proteomes" id="UP000002217">
    <property type="component" value="Chromosome"/>
</dbReference>
<evidence type="ECO:0000259" key="1">
    <source>
        <dbReference type="PROSITE" id="PS50943"/>
    </source>
</evidence>
<dbReference type="HOGENOM" id="CLU_066192_44_5_9"/>
<dbReference type="RefSeq" id="WP_015759080.1">
    <property type="nucleotide sequence ID" value="NC_013216.1"/>
</dbReference>